<evidence type="ECO:0000256" key="6">
    <source>
        <dbReference type="RuleBase" id="RU368115"/>
    </source>
</evidence>
<evidence type="ECO:0000256" key="4">
    <source>
        <dbReference type="ARBA" id="ARBA00022801"/>
    </source>
</evidence>
<dbReference type="PANTHER" id="PTHR11717:SF7">
    <property type="entry name" value="LOW MOLECULAR WEIGHT PHOSPHOTYROSINE PROTEIN PHOSPHATASE"/>
    <property type="match status" value="1"/>
</dbReference>
<dbReference type="PRINTS" id="PR00720">
    <property type="entry name" value="MAMMALPTPASE"/>
</dbReference>
<feature type="domain" description="Phosphotyrosine protein phosphatase I" evidence="7">
    <location>
        <begin position="8"/>
        <end position="159"/>
    </location>
</feature>
<keyword evidence="3 6" id="KW-0963">Cytoplasm</keyword>
<evidence type="ECO:0000256" key="1">
    <source>
        <dbReference type="ARBA" id="ARBA00004496"/>
    </source>
</evidence>
<evidence type="ECO:0000256" key="2">
    <source>
        <dbReference type="ARBA" id="ARBA00011063"/>
    </source>
</evidence>
<dbReference type="PANTHER" id="PTHR11717">
    <property type="entry name" value="LOW MOLECULAR WEIGHT PROTEIN TYROSINE PHOSPHATASE"/>
    <property type="match status" value="1"/>
</dbReference>
<evidence type="ECO:0000256" key="5">
    <source>
        <dbReference type="ARBA" id="ARBA00022912"/>
    </source>
</evidence>
<reference evidence="8" key="2">
    <citation type="journal article" date="2016" name="G3 (Bethesda)">
        <title>Genome Evolution in Three Species of Cactophilic Drosophila.</title>
        <authorList>
            <person name="Sanchez-Flores A."/>
            <person name="Penazola F."/>
            <person name="Carpinteyro-Ponce J."/>
            <person name="Nazario-Yepiz N."/>
            <person name="Abreu-Goodger C."/>
            <person name="Machado C.A."/>
            <person name="Markow T.A."/>
        </authorList>
    </citation>
    <scope>NUCLEOTIDE SEQUENCE [LARGE SCALE GENOMIC DNA]</scope>
</reference>
<dbReference type="InterPro" id="IPR017867">
    <property type="entry name" value="Tyr_phospatase_low_mol_wt"/>
</dbReference>
<reference evidence="8" key="1">
    <citation type="journal article" date="1997" name="Nucleic Acids Res.">
        <title>tRNAscan-SE: a program for improved detection of transfer RNA genes in genomic sequence.</title>
        <authorList>
            <person name="Lowe T.M."/>
            <person name="Eddy S.R."/>
        </authorList>
    </citation>
    <scope>NUCLEOTIDE SEQUENCE [LARGE SCALE GENOMIC DNA]</scope>
</reference>
<dbReference type="RefSeq" id="XP_017873332.1">
    <property type="nucleotide sequence ID" value="XM_018017843.1"/>
</dbReference>
<keyword evidence="4 6" id="KW-0378">Hydrolase</keyword>
<proteinExistence type="inferred from homology"/>
<organism evidence="8 9">
    <name type="scientific">Drosophila arizonae</name>
    <name type="common">Fruit fly</name>
    <dbReference type="NCBI Taxonomy" id="7263"/>
    <lineage>
        <taxon>Eukaryota</taxon>
        <taxon>Metazoa</taxon>
        <taxon>Ecdysozoa</taxon>
        <taxon>Arthropoda</taxon>
        <taxon>Hexapoda</taxon>
        <taxon>Insecta</taxon>
        <taxon>Pterygota</taxon>
        <taxon>Neoptera</taxon>
        <taxon>Endopterygota</taxon>
        <taxon>Diptera</taxon>
        <taxon>Brachycera</taxon>
        <taxon>Muscomorpha</taxon>
        <taxon>Ephydroidea</taxon>
        <taxon>Drosophilidae</taxon>
        <taxon>Drosophila</taxon>
    </lineage>
</organism>
<sequence>MDDKTNKKYVLMVCVDNTCRSPIAEAVLRDMIVKQDLQAEWDVESAAIEAWHVGAHPDERALNVLHKHKIKYTNFVRRIKREDFENFDYIVGMDQSIMASLKLLEPHYAKAKLLMLGDFLIGLKPDERFIEDPYYEMGEGPFDKIYEQCTLACANFLNQARNDEI</sequence>
<protein>
    <recommendedName>
        <fullName evidence="6">Low molecular weight phosphotyrosine protein phosphatase</fullName>
        <shortName evidence="6">LMW-PTP</shortName>
        <shortName evidence="6">LMW-PTPase</shortName>
        <ecNumber evidence="6">3.1.3.2</ecNumber>
        <ecNumber evidence="6">3.1.3.48</ecNumber>
    </recommendedName>
    <alternativeName>
        <fullName evidence="6">Low molecular weight cytosolic acid phosphatase</fullName>
    </alternativeName>
</protein>
<dbReference type="PRINTS" id="PR00719">
    <property type="entry name" value="LMWPTPASE"/>
</dbReference>
<dbReference type="Proteomes" id="UP000694904">
    <property type="component" value="Chromosome 2"/>
</dbReference>
<comment type="catalytic activity">
    <reaction evidence="6">
        <text>O-phospho-L-tyrosyl-[protein] + H2O = L-tyrosyl-[protein] + phosphate</text>
        <dbReference type="Rhea" id="RHEA:10684"/>
        <dbReference type="Rhea" id="RHEA-COMP:10136"/>
        <dbReference type="Rhea" id="RHEA-COMP:20101"/>
        <dbReference type="ChEBI" id="CHEBI:15377"/>
        <dbReference type="ChEBI" id="CHEBI:43474"/>
        <dbReference type="ChEBI" id="CHEBI:46858"/>
        <dbReference type="ChEBI" id="CHEBI:61978"/>
        <dbReference type="EC" id="3.1.3.48"/>
    </reaction>
</comment>
<dbReference type="EC" id="3.1.3.2" evidence="6"/>
<dbReference type="Pfam" id="PF01451">
    <property type="entry name" value="LMWPc"/>
    <property type="match status" value="1"/>
</dbReference>
<dbReference type="Gene3D" id="3.40.50.2300">
    <property type="match status" value="1"/>
</dbReference>
<dbReference type="SMART" id="SM00226">
    <property type="entry name" value="LMWPc"/>
    <property type="match status" value="1"/>
</dbReference>
<dbReference type="EC" id="3.1.3.48" evidence="6"/>
<dbReference type="GeneID" id="108620849"/>
<evidence type="ECO:0000313" key="8">
    <source>
        <dbReference type="Proteomes" id="UP000694904"/>
    </source>
</evidence>
<keyword evidence="5 6" id="KW-0904">Protein phosphatase</keyword>
<comment type="catalytic activity">
    <reaction evidence="6">
        <text>a phosphate monoester + H2O = an alcohol + phosphate</text>
        <dbReference type="Rhea" id="RHEA:15017"/>
        <dbReference type="ChEBI" id="CHEBI:15377"/>
        <dbReference type="ChEBI" id="CHEBI:30879"/>
        <dbReference type="ChEBI" id="CHEBI:43474"/>
        <dbReference type="ChEBI" id="CHEBI:67140"/>
        <dbReference type="EC" id="3.1.3.2"/>
    </reaction>
</comment>
<dbReference type="InterPro" id="IPR036196">
    <property type="entry name" value="Ptyr_pPase_sf"/>
</dbReference>
<dbReference type="CDD" id="cd16343">
    <property type="entry name" value="LMWPTP"/>
    <property type="match status" value="1"/>
</dbReference>
<dbReference type="InterPro" id="IPR023485">
    <property type="entry name" value="Ptyr_pPase"/>
</dbReference>
<dbReference type="InterPro" id="IPR002115">
    <property type="entry name" value="Tyr_Pase_low_mol_wt_mml"/>
</dbReference>
<evidence type="ECO:0000313" key="9">
    <source>
        <dbReference type="RefSeq" id="XP_017873332.1"/>
    </source>
</evidence>
<comment type="function">
    <text evidence="6">Acts on tyrosine phosphorylated proteins, low-MW aryl phosphates and natural and synthetic acyl phosphates.</text>
</comment>
<evidence type="ECO:0000259" key="7">
    <source>
        <dbReference type="SMART" id="SM00226"/>
    </source>
</evidence>
<name>A0ABM1Q1J6_DROAR</name>
<evidence type="ECO:0000256" key="3">
    <source>
        <dbReference type="ARBA" id="ARBA00022490"/>
    </source>
</evidence>
<comment type="subcellular location">
    <subcellularLocation>
        <location evidence="1 6">Cytoplasm</location>
    </subcellularLocation>
</comment>
<accession>A0ABM1Q1J6</accession>
<reference evidence="9" key="3">
    <citation type="submission" date="2025-08" db="UniProtKB">
        <authorList>
            <consortium name="RefSeq"/>
        </authorList>
    </citation>
    <scope>IDENTIFICATION</scope>
    <source>
        <tissue evidence="9">Whole organism</tissue>
    </source>
</reference>
<dbReference type="SUPFAM" id="SSF52788">
    <property type="entry name" value="Phosphotyrosine protein phosphatases I"/>
    <property type="match status" value="1"/>
</dbReference>
<comment type="similarity">
    <text evidence="2 6">Belongs to the low molecular weight phosphotyrosine protein phosphatase family.</text>
</comment>
<gene>
    <name evidence="9" type="primary">LOC108620849</name>
</gene>
<keyword evidence="8" id="KW-1185">Reference proteome</keyword>
<dbReference type="InterPro" id="IPR050438">
    <property type="entry name" value="LMW_PTPase"/>
</dbReference>